<dbReference type="EMBL" id="GBRH01207135">
    <property type="protein sequence ID" value="JAD90760.1"/>
    <property type="molecule type" value="Transcribed_RNA"/>
</dbReference>
<sequence length="90" mass="10517">MQGWIDGWLAPDERLDPVGSFSGSDLPVTVSTNLFRYFFRGRVGERATGCWIWWWSVRFTSRLLCLVRFCDAAASYSRLIMSKWWIKGFV</sequence>
<organism evidence="1">
    <name type="scientific">Arundo donax</name>
    <name type="common">Giant reed</name>
    <name type="synonym">Donax arundinaceus</name>
    <dbReference type="NCBI Taxonomy" id="35708"/>
    <lineage>
        <taxon>Eukaryota</taxon>
        <taxon>Viridiplantae</taxon>
        <taxon>Streptophyta</taxon>
        <taxon>Embryophyta</taxon>
        <taxon>Tracheophyta</taxon>
        <taxon>Spermatophyta</taxon>
        <taxon>Magnoliopsida</taxon>
        <taxon>Liliopsida</taxon>
        <taxon>Poales</taxon>
        <taxon>Poaceae</taxon>
        <taxon>PACMAD clade</taxon>
        <taxon>Arundinoideae</taxon>
        <taxon>Arundineae</taxon>
        <taxon>Arundo</taxon>
    </lineage>
</organism>
<dbReference type="AlphaFoldDB" id="A0A0A9DYK9"/>
<reference evidence="1" key="2">
    <citation type="journal article" date="2015" name="Data Brief">
        <title>Shoot transcriptome of the giant reed, Arundo donax.</title>
        <authorList>
            <person name="Barrero R.A."/>
            <person name="Guerrero F.D."/>
            <person name="Moolhuijzen P."/>
            <person name="Goolsby J.A."/>
            <person name="Tidwell J."/>
            <person name="Bellgard S.E."/>
            <person name="Bellgard M.I."/>
        </authorList>
    </citation>
    <scope>NUCLEOTIDE SEQUENCE</scope>
    <source>
        <tissue evidence="1">Shoot tissue taken approximately 20 cm above the soil surface</tissue>
    </source>
</reference>
<evidence type="ECO:0000313" key="1">
    <source>
        <dbReference type="EMBL" id="JAD90760.1"/>
    </source>
</evidence>
<proteinExistence type="predicted"/>
<protein>
    <submittedName>
        <fullName evidence="1">Uncharacterized protein</fullName>
    </submittedName>
</protein>
<accession>A0A0A9DYK9</accession>
<name>A0A0A9DYK9_ARUDO</name>
<reference evidence="1" key="1">
    <citation type="submission" date="2014-09" db="EMBL/GenBank/DDBJ databases">
        <authorList>
            <person name="Magalhaes I.L.F."/>
            <person name="Oliveira U."/>
            <person name="Santos F.R."/>
            <person name="Vidigal T.H.D.A."/>
            <person name="Brescovit A.D."/>
            <person name="Santos A.J."/>
        </authorList>
    </citation>
    <scope>NUCLEOTIDE SEQUENCE</scope>
    <source>
        <tissue evidence="1">Shoot tissue taken approximately 20 cm above the soil surface</tissue>
    </source>
</reference>